<feature type="region of interest" description="Disordered" evidence="8">
    <location>
        <begin position="517"/>
        <end position="538"/>
    </location>
</feature>
<feature type="compositionally biased region" description="Low complexity" evidence="8">
    <location>
        <begin position="615"/>
        <end position="630"/>
    </location>
</feature>
<evidence type="ECO:0000313" key="9">
    <source>
        <dbReference type="EMBL" id="RPD67097.1"/>
    </source>
</evidence>
<feature type="compositionally biased region" description="Basic and acidic residues" evidence="8">
    <location>
        <begin position="560"/>
        <end position="573"/>
    </location>
</feature>
<dbReference type="AlphaFoldDB" id="A0A5C2SVJ6"/>
<feature type="compositionally biased region" description="Polar residues" evidence="8">
    <location>
        <begin position="54"/>
        <end position="65"/>
    </location>
</feature>
<evidence type="ECO:0000256" key="7">
    <source>
        <dbReference type="ARBA" id="ARBA00029496"/>
    </source>
</evidence>
<dbReference type="GO" id="GO:0006260">
    <property type="term" value="P:DNA replication"/>
    <property type="evidence" value="ECO:0007669"/>
    <property type="project" value="InterPro"/>
</dbReference>
<comment type="subcellular location">
    <subcellularLocation>
        <location evidence="1">Nucleus</location>
    </subcellularLocation>
</comment>
<feature type="compositionally biased region" description="Acidic residues" evidence="8">
    <location>
        <begin position="66"/>
        <end position="77"/>
    </location>
</feature>
<gene>
    <name evidence="9" type="ORF">L227DRAFT_13803</name>
</gene>
<keyword evidence="6" id="KW-0539">Nucleus</keyword>
<feature type="region of interest" description="Disordered" evidence="8">
    <location>
        <begin position="550"/>
        <end position="657"/>
    </location>
</feature>
<keyword evidence="3" id="KW-0227">DNA damage</keyword>
<evidence type="ECO:0000256" key="1">
    <source>
        <dbReference type="ARBA" id="ARBA00004123"/>
    </source>
</evidence>
<feature type="compositionally biased region" description="Basic and acidic residues" evidence="8">
    <location>
        <begin position="638"/>
        <end position="648"/>
    </location>
</feature>
<keyword evidence="10" id="KW-1185">Reference proteome</keyword>
<evidence type="ECO:0000256" key="6">
    <source>
        <dbReference type="ARBA" id="ARBA00023242"/>
    </source>
</evidence>
<accession>A0A5C2SVJ6</accession>
<feature type="compositionally biased region" description="Basic residues" evidence="8">
    <location>
        <begin position="84"/>
        <end position="94"/>
    </location>
</feature>
<comment type="similarity">
    <text evidence="2">Belongs to the SLX4 family.</text>
</comment>
<evidence type="ECO:0000256" key="3">
    <source>
        <dbReference type="ARBA" id="ARBA00022763"/>
    </source>
</evidence>
<evidence type="ECO:0000313" key="10">
    <source>
        <dbReference type="Proteomes" id="UP000313359"/>
    </source>
</evidence>
<sequence length="830" mass="90265">MHRVPLLRPARLAGLLRCLPLGRRVSSLSSRSSPLASANLRGGHATMPGLIFSRSQSITSQTTGEQTEDYVEDSEPEREERRLREKSRRKKSRSIVRPQPLVEVIELSDSGTSSPSVTHPSPEKTSAKPLIIVDVSDASDHLPSPEKPHKHEDASNHGDALFSDTSEDTTFDETLPSIRKILGLPKVPSPPAISQDILPKTAVEKAPEARPPLISNREPLSSPATAEESDEEDQGPLKLARFAYADPNALRRTASKTPSSSERDSSTPEIARVPGKAKRIPTPPSHAFAQDFTDAELSRIRKCVSCETSWTVRKSLANKMKHIEVCARKKKLTHETIRVLMRKELDSLPPVASTSKLPSTEPAPQVPETLLEEAVKDVQKKKAGRRPQVLQTVKSVEETRSNILDRARLLLQDTRNTGSSAAAMSGAASPPDVEMLPATQVFGMSNIAARKPQTEVPSADTTQVFGQSRLGLAQISRIPDQAGIVRTGVDIAANSDVSPLTQVFSTSVLGAEVSSPEFASAGSDEPPPATQVFAPSNLTNARSVTEALVTTNDDPLDEPISLHDTSEDDDRGRSSPRPIIISSSPSSNANHLPRSFSPTSPGKNAEPSLAGIPFARTSSPARLRRSPSPTGEEEEDPGHDVQDDRYNEQDWNNWTDGYWDPGDGACLHYIPDENGAGPSNTSPSRVQVQAPAPAPRRLGTILEDLPISGNNVGERGPVPEPPKKRTRRKKAISTEDDDADAQATVGKDISQEDLNTKLKEAILKDTTLHLRVLRYEPIHFDVFMKLATDLGIPAKRSGLKGKVRTFLDQKAIHFYGAEPSKSRTKRTRHP</sequence>
<feature type="compositionally biased region" description="Low complexity" evidence="8">
    <location>
        <begin position="575"/>
        <end position="587"/>
    </location>
</feature>
<feature type="compositionally biased region" description="Basic and acidic residues" evidence="8">
    <location>
        <begin position="138"/>
        <end position="156"/>
    </location>
</feature>
<reference evidence="9" key="1">
    <citation type="journal article" date="2018" name="Genome Biol. Evol.">
        <title>Genomics and development of Lentinus tigrinus, a white-rot wood-decaying mushroom with dimorphic fruiting bodies.</title>
        <authorList>
            <person name="Wu B."/>
            <person name="Xu Z."/>
            <person name="Knudson A."/>
            <person name="Carlson A."/>
            <person name="Chen N."/>
            <person name="Kovaka S."/>
            <person name="LaButti K."/>
            <person name="Lipzen A."/>
            <person name="Pennachio C."/>
            <person name="Riley R."/>
            <person name="Schakwitz W."/>
            <person name="Umezawa K."/>
            <person name="Ohm R.A."/>
            <person name="Grigoriev I.V."/>
            <person name="Nagy L.G."/>
            <person name="Gibbons J."/>
            <person name="Hibbett D."/>
        </authorList>
    </citation>
    <scope>NUCLEOTIDE SEQUENCE [LARGE SCALE GENOMIC DNA]</scope>
    <source>
        <strain evidence="9">ALCF2SS1-6</strain>
    </source>
</reference>
<feature type="region of interest" description="Disordered" evidence="8">
    <location>
        <begin position="54"/>
        <end position="169"/>
    </location>
</feature>
<proteinExistence type="inferred from homology"/>
<evidence type="ECO:0000256" key="4">
    <source>
        <dbReference type="ARBA" id="ARBA00023172"/>
    </source>
</evidence>
<keyword evidence="5" id="KW-0234">DNA repair</keyword>
<dbReference type="GO" id="GO:0006281">
    <property type="term" value="P:DNA repair"/>
    <property type="evidence" value="ECO:0007669"/>
    <property type="project" value="UniProtKB-KW"/>
</dbReference>
<evidence type="ECO:0000256" key="8">
    <source>
        <dbReference type="SAM" id="MobiDB-lite"/>
    </source>
</evidence>
<protein>
    <recommendedName>
        <fullName evidence="7">Structure-specific endonuclease subunit SLX4</fullName>
    </recommendedName>
</protein>
<name>A0A5C2SVJ6_9APHY</name>
<feature type="region of interest" description="Disordered" evidence="8">
    <location>
        <begin position="248"/>
        <end position="287"/>
    </location>
</feature>
<feature type="compositionally biased region" description="Polar residues" evidence="8">
    <location>
        <begin position="109"/>
        <end position="119"/>
    </location>
</feature>
<feature type="region of interest" description="Disordered" evidence="8">
    <location>
        <begin position="705"/>
        <end position="741"/>
    </location>
</feature>
<dbReference type="OrthoDB" id="5576441at2759"/>
<evidence type="ECO:0000256" key="5">
    <source>
        <dbReference type="ARBA" id="ARBA00023204"/>
    </source>
</evidence>
<dbReference type="GO" id="GO:0006310">
    <property type="term" value="P:DNA recombination"/>
    <property type="evidence" value="ECO:0007669"/>
    <property type="project" value="UniProtKB-KW"/>
</dbReference>
<organism evidence="9 10">
    <name type="scientific">Lentinus tigrinus ALCF2SS1-6</name>
    <dbReference type="NCBI Taxonomy" id="1328759"/>
    <lineage>
        <taxon>Eukaryota</taxon>
        <taxon>Fungi</taxon>
        <taxon>Dikarya</taxon>
        <taxon>Basidiomycota</taxon>
        <taxon>Agaricomycotina</taxon>
        <taxon>Agaricomycetes</taxon>
        <taxon>Polyporales</taxon>
        <taxon>Polyporaceae</taxon>
        <taxon>Lentinus</taxon>
    </lineage>
</organism>
<feature type="region of interest" description="Disordered" evidence="8">
    <location>
        <begin position="204"/>
        <end position="236"/>
    </location>
</feature>
<dbReference type="EMBL" id="ML122250">
    <property type="protein sequence ID" value="RPD67097.1"/>
    <property type="molecule type" value="Genomic_DNA"/>
</dbReference>
<evidence type="ECO:0000256" key="2">
    <source>
        <dbReference type="ARBA" id="ARBA00006661"/>
    </source>
</evidence>
<keyword evidence="4" id="KW-0233">DNA recombination</keyword>
<dbReference type="Proteomes" id="UP000313359">
    <property type="component" value="Unassembled WGS sequence"/>
</dbReference>
<dbReference type="STRING" id="1328759.A0A5C2SVJ6"/>
<dbReference type="Pfam" id="PF09494">
    <property type="entry name" value="Slx4"/>
    <property type="match status" value="1"/>
</dbReference>
<dbReference type="GO" id="GO:0033557">
    <property type="term" value="C:Slx1-Slx4 complex"/>
    <property type="evidence" value="ECO:0007669"/>
    <property type="project" value="InterPro"/>
</dbReference>
<dbReference type="InterPro" id="IPR018574">
    <property type="entry name" value="Structure-sp_endonuc_su_Slx4"/>
</dbReference>